<dbReference type="PANTHER" id="PTHR21415:SF1">
    <property type="entry name" value="U7 SNRNA-ASSOCIATED SM-LIKE PROTEIN LSM11"/>
    <property type="match status" value="1"/>
</dbReference>
<comment type="caution">
    <text evidence="2">The sequence shown here is derived from an EMBL/GenBank/DDBJ whole genome shotgun (WGS) entry which is preliminary data.</text>
</comment>
<dbReference type="PANTHER" id="PTHR21415">
    <property type="entry name" value="U7 SNRNA-ASSOCIATED SM-LIKE PROTEIN LSM11"/>
    <property type="match status" value="1"/>
</dbReference>
<dbReference type="SMART" id="SM00651">
    <property type="entry name" value="Sm"/>
    <property type="match status" value="1"/>
</dbReference>
<dbReference type="VEuPathDB" id="FungiDB:DD237_004450"/>
<dbReference type="AlphaFoldDB" id="A0A3R7XJH2"/>
<dbReference type="Gene3D" id="2.30.30.100">
    <property type="match status" value="1"/>
</dbReference>
<evidence type="ECO:0000313" key="3">
    <source>
        <dbReference type="Proteomes" id="UP000286097"/>
    </source>
</evidence>
<dbReference type="GO" id="GO:0006398">
    <property type="term" value="P:mRNA 3'-end processing by stem-loop binding and cleavage"/>
    <property type="evidence" value="ECO:0007669"/>
    <property type="project" value="TreeGrafter"/>
</dbReference>
<dbReference type="InterPro" id="IPR001163">
    <property type="entry name" value="Sm_dom_euk/arc"/>
</dbReference>
<dbReference type="Pfam" id="PF01423">
    <property type="entry name" value="LSM"/>
    <property type="match status" value="1"/>
</dbReference>
<evidence type="ECO:0000313" key="2">
    <source>
        <dbReference type="EMBL" id="RQM15999.1"/>
    </source>
</evidence>
<dbReference type="InterPro" id="IPR039267">
    <property type="entry name" value="Lsm11"/>
</dbReference>
<dbReference type="GO" id="GO:0071209">
    <property type="term" value="F:U7 snRNA binding"/>
    <property type="evidence" value="ECO:0007669"/>
    <property type="project" value="InterPro"/>
</dbReference>
<dbReference type="OrthoDB" id="437526at2759"/>
<dbReference type="InterPro" id="IPR010920">
    <property type="entry name" value="LSM_dom_sf"/>
</dbReference>
<protein>
    <recommendedName>
        <fullName evidence="1">Sm domain-containing protein</fullName>
    </recommendedName>
</protein>
<feature type="domain" description="Sm" evidence="1">
    <location>
        <begin position="226"/>
        <end position="333"/>
    </location>
</feature>
<dbReference type="GO" id="GO:0005683">
    <property type="term" value="C:U7 snRNP"/>
    <property type="evidence" value="ECO:0007669"/>
    <property type="project" value="TreeGrafter"/>
</dbReference>
<proteinExistence type="predicted"/>
<gene>
    <name evidence="2" type="ORF">DD237_004450</name>
</gene>
<dbReference type="EMBL" id="QKXF01000134">
    <property type="protein sequence ID" value="RQM15999.1"/>
    <property type="molecule type" value="Genomic_DNA"/>
</dbReference>
<name>A0A3R7XJH2_9STRA</name>
<organism evidence="2 3">
    <name type="scientific">Peronospora effusa</name>
    <dbReference type="NCBI Taxonomy" id="542832"/>
    <lineage>
        <taxon>Eukaryota</taxon>
        <taxon>Sar</taxon>
        <taxon>Stramenopiles</taxon>
        <taxon>Oomycota</taxon>
        <taxon>Peronosporomycetes</taxon>
        <taxon>Peronosporales</taxon>
        <taxon>Peronosporaceae</taxon>
        <taxon>Peronospora</taxon>
    </lineage>
</organism>
<evidence type="ECO:0000259" key="1">
    <source>
        <dbReference type="SMART" id="SM00651"/>
    </source>
</evidence>
<dbReference type="Proteomes" id="UP000286097">
    <property type="component" value="Unassembled WGS sequence"/>
</dbReference>
<dbReference type="SUPFAM" id="SSF50182">
    <property type="entry name" value="Sm-like ribonucleoproteins"/>
    <property type="match status" value="1"/>
</dbReference>
<accession>A0A3R7XJH2</accession>
<sequence length="359" mass="40966">MATLKAVEQLQLDLLHVVQQRHRDDITPSPSAMDATLMEARLHAFYAKHNPDNNQNIAEIVRKFTGRERQLCEKLVKKYGEAPDFTSPGGSSDQIKDIKAVKAELIAELKYQRDFIPYALPRATKSFLDLRSAEFDALKALQAPTKLLKLPVPTSYPLDNIQKCRHLLPESDVNYQSLVSRLKKSRVSATEVKAAMMKKTIEKTSPSLFEQLADTYVDGPFRVLRRCFLERMKVFVVIRRVNSVRGTCFGFLKAFDKHMNLVLLDVMQEFISHNTHEKLRQEVRDGKRAASDAVFSAADRHRNRHVLAGAGGTQREYVKQLFIRGDNIVSVSAGFVNTSNIRPRNTSRPNMRRFPKMIR</sequence>
<reference evidence="2 3" key="1">
    <citation type="submission" date="2018-06" db="EMBL/GenBank/DDBJ databases">
        <title>Comparative genomics of downy mildews reveals potential adaptations to biotrophy.</title>
        <authorList>
            <person name="Fletcher K."/>
            <person name="Klosterman S.J."/>
            <person name="Derevnina L."/>
            <person name="Martin F."/>
            <person name="Koike S."/>
            <person name="Reyes Chin-Wo S."/>
            <person name="Mou B."/>
            <person name="Michelmore R."/>
        </authorList>
    </citation>
    <scope>NUCLEOTIDE SEQUENCE [LARGE SCALE GENOMIC DNA]</scope>
    <source>
        <strain evidence="2 3">R13</strain>
    </source>
</reference>